<accession>A0A6H3NT68</accession>
<dbReference type="InterPro" id="IPR052913">
    <property type="entry name" value="Glycopeptide_resist_protein"/>
</dbReference>
<evidence type="ECO:0000313" key="1">
    <source>
        <dbReference type="EMBL" id="TGN12789.1"/>
    </source>
</evidence>
<comment type="caution">
    <text evidence="1">The sequence shown here is derived from an EMBL/GenBank/DDBJ whole genome shotgun (WGS) entry which is preliminary data.</text>
</comment>
<dbReference type="Proteomes" id="UP000297649">
    <property type="component" value="Unassembled WGS sequence"/>
</dbReference>
<reference evidence="1" key="1">
    <citation type="journal article" date="2019" name="PLoS Negl. Trop. Dis.">
        <title>Revisiting the worldwide diversity of Leptospira species in the environment.</title>
        <authorList>
            <person name="Vincent A.T."/>
            <person name="Schiettekatte O."/>
            <person name="Bourhy P."/>
            <person name="Veyrier F.J."/>
            <person name="Picardeau M."/>
        </authorList>
    </citation>
    <scope>NUCLEOTIDE SEQUENCE [LARGE SCALE GENOMIC DNA]</scope>
    <source>
        <strain evidence="1">201601109</strain>
    </source>
</reference>
<keyword evidence="2" id="KW-1185">Reference proteome</keyword>
<proteinExistence type="predicted"/>
<evidence type="ECO:0000313" key="2">
    <source>
        <dbReference type="Proteomes" id="UP000297649"/>
    </source>
</evidence>
<dbReference type="AlphaFoldDB" id="A0A6H3NT68"/>
<dbReference type="PANTHER" id="PTHR35788:SF1">
    <property type="entry name" value="EXPORTED PROTEIN"/>
    <property type="match status" value="1"/>
</dbReference>
<organism evidence="1 2">
    <name type="scientific">Leptospira bandrabouensis</name>
    <dbReference type="NCBI Taxonomy" id="2484903"/>
    <lineage>
        <taxon>Bacteria</taxon>
        <taxon>Pseudomonadati</taxon>
        <taxon>Spirochaetota</taxon>
        <taxon>Spirochaetia</taxon>
        <taxon>Leptospirales</taxon>
        <taxon>Leptospiraceae</taxon>
        <taxon>Leptospira</taxon>
    </lineage>
</organism>
<dbReference type="OrthoDB" id="9813301at2"/>
<dbReference type="Pfam" id="PF04294">
    <property type="entry name" value="VanW"/>
    <property type="match status" value="1"/>
</dbReference>
<evidence type="ECO:0008006" key="3">
    <source>
        <dbReference type="Google" id="ProtNLM"/>
    </source>
</evidence>
<dbReference type="EMBL" id="RQHU01000019">
    <property type="protein sequence ID" value="TGN12789.1"/>
    <property type="molecule type" value="Genomic_DNA"/>
</dbReference>
<dbReference type="PANTHER" id="PTHR35788">
    <property type="entry name" value="EXPORTED PROTEIN-RELATED"/>
    <property type="match status" value="1"/>
</dbReference>
<gene>
    <name evidence="1" type="ORF">EHR08_15690</name>
</gene>
<dbReference type="InterPro" id="IPR007391">
    <property type="entry name" value="Vancomycin_resist_VanW"/>
</dbReference>
<name>A0A6H3NT68_9LEPT</name>
<dbReference type="RefSeq" id="WP_135744049.1">
    <property type="nucleotide sequence ID" value="NZ_JAIZBL010000002.1"/>
</dbReference>
<protein>
    <recommendedName>
        <fullName evidence="3">Vancomycin resistance protein</fullName>
    </recommendedName>
</protein>
<sequence>MIPFIKLKIKVVLRWFGILLQGGPFRFGLKRYSSSRTICIWSEESKLTLPILSSPLKEGKLHNLQIAITRMNNKVLFPGKIFSFWYEMGEPSIKKGFKEGRVIRGGQVSSEIAGGLCQLSGIIYYLSLELGLEILERFPHSRDLYNEDTRFTPLGTDASVVYPTKDLRIKNTLSFPLYFSWDLNESELTFRIQSPLPIKRNKLYFKQTEKNGFSNVQVFVHSETDDKPILCSSDDYKL</sequence>